<dbReference type="SUPFAM" id="SSF52317">
    <property type="entry name" value="Class I glutamine amidotransferase-like"/>
    <property type="match status" value="1"/>
</dbReference>
<dbReference type="InterPro" id="IPR013529">
    <property type="entry name" value="Glyco_hydro_42_N"/>
</dbReference>
<reference evidence="10 11" key="1">
    <citation type="journal article" date="2013" name="Int. J. Syst. Evol. Microbiol.">
        <title>Celerinatantimonas yamalensis sp. nov., a cold-adapted diazotrophic bacterium from a cold permafrost brine.</title>
        <authorList>
            <person name="Shcherbakova V."/>
            <person name="Chuvilskaya N."/>
            <person name="Rivkina E."/>
            <person name="Demidov N."/>
            <person name="Uchaeva V."/>
            <person name="Suetin S."/>
            <person name="Suzina N."/>
            <person name="Gilichinsky D."/>
        </authorList>
    </citation>
    <scope>NUCLEOTIDE SEQUENCE [LARGE SCALE GENOMIC DNA]</scope>
    <source>
        <strain evidence="10 11">C7</strain>
    </source>
</reference>
<evidence type="ECO:0000259" key="8">
    <source>
        <dbReference type="Pfam" id="PF08532"/>
    </source>
</evidence>
<sequence>MSTAKPTMKDFPALLHGADYNPEQWLEDPSIFDKDMTMMKEAHCNVMSVGIFSWAMLEPSEGEFDFHWLDDVLDGLHKNGINVLLATPSGARPAWLSQKYPEVLRVNAERVRALHGGRHNHCLTSPVYRDKVGIINRKLAERYAHHPAIIGWHLSNEYGGECHCDLCQHEFSNWLKAKYDSLDALNQSWWSRFWSHTYSDWSQLESPSPHGEMSIHGLNLDWKRFNTDQVTKFCQHEIQSVRSFNPELPVTTNFMEYFYDYDYWKLASILDVISWDSYPLWHGQWPDHQTAAYIGMYHDLMRTLKGGQPFLLMESTPSATNWQPISKLKKPGMHILSSLQAVAHGSNSVQYFQWRKSRGSVEKFHGAVVDHVGHLDTRVGREVCQLGDVLSQLPQLTQSRIKAKVAIVFDWDSRWAMDNAQGPRNQGLFYEKTVNDHYRPFWEMGISVDVINQSCNLDQYQLVIAPMLYMVKADFAAKLQTFVDEGGCLVSTYWSGIVNEHDLCFLGGFPGPLKDILGIWSEEIDSLYDGETNHVTGKEANALALKGPYTAQHLCDLVHLEGAQALASYDDDFYQDYPAVTVNQYGKGSAYYIASRNDEAFHQDFATSLADTLQLPRAIATELPQGVSAQAREDSQQRFIFVQNFTNAAVQVSLPHAYKNALSRETHQGQLSLDAFGFAILTEPTDKES</sequence>
<dbReference type="EMBL" id="JBEQCT010000002">
    <property type="protein sequence ID" value="MFM2484923.1"/>
    <property type="molecule type" value="Genomic_DNA"/>
</dbReference>
<dbReference type="SUPFAM" id="SSF51445">
    <property type="entry name" value="(Trans)glycosidases"/>
    <property type="match status" value="1"/>
</dbReference>
<dbReference type="Pfam" id="PF02449">
    <property type="entry name" value="Glyco_hydro_42"/>
    <property type="match status" value="1"/>
</dbReference>
<keyword evidence="5 6" id="KW-0326">Glycosidase</keyword>
<proteinExistence type="inferred from homology"/>
<comment type="similarity">
    <text evidence="2 6">Belongs to the glycosyl hydrolase 42 family.</text>
</comment>
<dbReference type="InterPro" id="IPR017853">
    <property type="entry name" value="GH"/>
</dbReference>
<gene>
    <name evidence="10" type="ORF">ABUE30_07565</name>
</gene>
<comment type="caution">
    <text evidence="10">The sequence shown here is derived from an EMBL/GenBank/DDBJ whole genome shotgun (WGS) entry which is preliminary data.</text>
</comment>
<accession>A0ABW9G795</accession>
<dbReference type="RefSeq" id="WP_408623112.1">
    <property type="nucleotide sequence ID" value="NZ_JBEQCT010000002.1"/>
</dbReference>
<dbReference type="InterPro" id="IPR013780">
    <property type="entry name" value="Glyco_hydro_b"/>
</dbReference>
<evidence type="ECO:0000256" key="1">
    <source>
        <dbReference type="ARBA" id="ARBA00001412"/>
    </source>
</evidence>
<keyword evidence="11" id="KW-1185">Reference proteome</keyword>
<keyword evidence="4 6" id="KW-0378">Hydrolase</keyword>
<dbReference type="Gene3D" id="3.20.20.80">
    <property type="entry name" value="Glycosidases"/>
    <property type="match status" value="1"/>
</dbReference>
<evidence type="ECO:0000256" key="2">
    <source>
        <dbReference type="ARBA" id="ARBA00005940"/>
    </source>
</evidence>
<dbReference type="Gene3D" id="3.40.50.880">
    <property type="match status" value="1"/>
</dbReference>
<dbReference type="Gene3D" id="2.60.40.1180">
    <property type="entry name" value="Golgi alpha-mannosidase II"/>
    <property type="match status" value="1"/>
</dbReference>
<dbReference type="CDD" id="cd03143">
    <property type="entry name" value="A4_beta-galactosidase_middle_domain"/>
    <property type="match status" value="1"/>
</dbReference>
<evidence type="ECO:0000256" key="6">
    <source>
        <dbReference type="PIRNR" id="PIRNR001084"/>
    </source>
</evidence>
<dbReference type="Pfam" id="PF08532">
    <property type="entry name" value="Glyco_hydro_42M"/>
    <property type="match status" value="1"/>
</dbReference>
<feature type="domain" description="Beta-galactosidase C-terminal" evidence="9">
    <location>
        <begin position="626"/>
        <end position="682"/>
    </location>
</feature>
<name>A0ABW9G795_9GAMM</name>
<evidence type="ECO:0000313" key="11">
    <source>
        <dbReference type="Proteomes" id="UP001629953"/>
    </source>
</evidence>
<dbReference type="PANTHER" id="PTHR36447">
    <property type="entry name" value="BETA-GALACTOSIDASE GANA"/>
    <property type="match status" value="1"/>
</dbReference>
<dbReference type="PIRSF" id="PIRSF001084">
    <property type="entry name" value="B-galactosidase"/>
    <property type="match status" value="1"/>
</dbReference>
<evidence type="ECO:0000259" key="9">
    <source>
        <dbReference type="Pfam" id="PF08533"/>
    </source>
</evidence>
<organism evidence="10 11">
    <name type="scientific">Celerinatantimonas yamalensis</name>
    <dbReference type="NCBI Taxonomy" id="559956"/>
    <lineage>
        <taxon>Bacteria</taxon>
        <taxon>Pseudomonadati</taxon>
        <taxon>Pseudomonadota</taxon>
        <taxon>Gammaproteobacteria</taxon>
        <taxon>Celerinatantimonadaceae</taxon>
        <taxon>Celerinatantimonas</taxon>
    </lineage>
</organism>
<evidence type="ECO:0000256" key="5">
    <source>
        <dbReference type="ARBA" id="ARBA00023295"/>
    </source>
</evidence>
<evidence type="ECO:0000259" key="7">
    <source>
        <dbReference type="Pfam" id="PF02449"/>
    </source>
</evidence>
<evidence type="ECO:0000256" key="4">
    <source>
        <dbReference type="ARBA" id="ARBA00022801"/>
    </source>
</evidence>
<dbReference type="PANTHER" id="PTHR36447:SF1">
    <property type="entry name" value="BETA-GALACTOSIDASE GANA"/>
    <property type="match status" value="1"/>
</dbReference>
<protein>
    <recommendedName>
        <fullName evidence="3 6">Beta-galactosidase</fullName>
        <shortName evidence="6">Beta-gal</shortName>
        <ecNumber evidence="3 6">3.2.1.23</ecNumber>
    </recommendedName>
</protein>
<comment type="catalytic activity">
    <reaction evidence="1 6">
        <text>Hydrolysis of terminal non-reducing beta-D-galactose residues in beta-D-galactosides.</text>
        <dbReference type="EC" id="3.2.1.23"/>
    </reaction>
</comment>
<evidence type="ECO:0000256" key="3">
    <source>
        <dbReference type="ARBA" id="ARBA00012756"/>
    </source>
</evidence>
<dbReference type="InterPro" id="IPR029062">
    <property type="entry name" value="Class_I_gatase-like"/>
</dbReference>
<dbReference type="EC" id="3.2.1.23" evidence="3 6"/>
<dbReference type="InterPro" id="IPR013739">
    <property type="entry name" value="Beta_galactosidase_C"/>
</dbReference>
<feature type="domain" description="Glycoside hydrolase family 42 N-terminal" evidence="7">
    <location>
        <begin position="19"/>
        <end position="392"/>
    </location>
</feature>
<dbReference type="InterPro" id="IPR003476">
    <property type="entry name" value="Glyco_hydro_42"/>
</dbReference>
<dbReference type="Pfam" id="PF08533">
    <property type="entry name" value="Glyco_hydro_42C"/>
    <property type="match status" value="1"/>
</dbReference>
<dbReference type="Proteomes" id="UP001629953">
    <property type="component" value="Unassembled WGS sequence"/>
</dbReference>
<dbReference type="InterPro" id="IPR013738">
    <property type="entry name" value="Beta_galactosidase_Trimer"/>
</dbReference>
<feature type="domain" description="Beta-galactosidase trimerisation" evidence="8">
    <location>
        <begin position="403"/>
        <end position="615"/>
    </location>
</feature>
<evidence type="ECO:0000313" key="10">
    <source>
        <dbReference type="EMBL" id="MFM2484923.1"/>
    </source>
</evidence>